<evidence type="ECO:0000313" key="2">
    <source>
        <dbReference type="EMBL" id="GKV02796.1"/>
    </source>
</evidence>
<feature type="region of interest" description="Disordered" evidence="1">
    <location>
        <begin position="1"/>
        <end position="23"/>
    </location>
</feature>
<name>A0AAV5ILK0_9ROSI</name>
<dbReference type="EMBL" id="BPVZ01000019">
    <property type="protein sequence ID" value="GKV02796.1"/>
    <property type="molecule type" value="Genomic_DNA"/>
</dbReference>
<accession>A0AAV5ILK0</accession>
<sequence>MKNRTRKSNSKNVCSVGKRPSPDVKEGTLNGITCCTLISEAYLTTTVIIFFSGSICDVKGW</sequence>
<proteinExistence type="predicted"/>
<evidence type="ECO:0000256" key="1">
    <source>
        <dbReference type="SAM" id="MobiDB-lite"/>
    </source>
</evidence>
<organism evidence="2 3">
    <name type="scientific">Rubroshorea leprosula</name>
    <dbReference type="NCBI Taxonomy" id="152421"/>
    <lineage>
        <taxon>Eukaryota</taxon>
        <taxon>Viridiplantae</taxon>
        <taxon>Streptophyta</taxon>
        <taxon>Embryophyta</taxon>
        <taxon>Tracheophyta</taxon>
        <taxon>Spermatophyta</taxon>
        <taxon>Magnoliopsida</taxon>
        <taxon>eudicotyledons</taxon>
        <taxon>Gunneridae</taxon>
        <taxon>Pentapetalae</taxon>
        <taxon>rosids</taxon>
        <taxon>malvids</taxon>
        <taxon>Malvales</taxon>
        <taxon>Dipterocarpaceae</taxon>
        <taxon>Rubroshorea</taxon>
    </lineage>
</organism>
<keyword evidence="3" id="KW-1185">Reference proteome</keyword>
<dbReference type="Proteomes" id="UP001054252">
    <property type="component" value="Unassembled WGS sequence"/>
</dbReference>
<evidence type="ECO:0000313" key="3">
    <source>
        <dbReference type="Proteomes" id="UP001054252"/>
    </source>
</evidence>
<dbReference type="AlphaFoldDB" id="A0AAV5ILK0"/>
<reference evidence="2 3" key="1">
    <citation type="journal article" date="2021" name="Commun. Biol.">
        <title>The genome of Shorea leprosula (Dipterocarpaceae) highlights the ecological relevance of drought in aseasonal tropical rainforests.</title>
        <authorList>
            <person name="Ng K.K.S."/>
            <person name="Kobayashi M.J."/>
            <person name="Fawcett J.A."/>
            <person name="Hatakeyama M."/>
            <person name="Paape T."/>
            <person name="Ng C.H."/>
            <person name="Ang C.C."/>
            <person name="Tnah L.H."/>
            <person name="Lee C.T."/>
            <person name="Nishiyama T."/>
            <person name="Sese J."/>
            <person name="O'Brien M.J."/>
            <person name="Copetti D."/>
            <person name="Mohd Noor M.I."/>
            <person name="Ong R.C."/>
            <person name="Putra M."/>
            <person name="Sireger I.Z."/>
            <person name="Indrioko S."/>
            <person name="Kosugi Y."/>
            <person name="Izuno A."/>
            <person name="Isagi Y."/>
            <person name="Lee S.L."/>
            <person name="Shimizu K.K."/>
        </authorList>
    </citation>
    <scope>NUCLEOTIDE SEQUENCE [LARGE SCALE GENOMIC DNA]</scope>
    <source>
        <strain evidence="2">214</strain>
    </source>
</reference>
<protein>
    <submittedName>
        <fullName evidence="2">Uncharacterized protein</fullName>
    </submittedName>
</protein>
<gene>
    <name evidence="2" type="ORF">SLEP1_g15186</name>
</gene>
<comment type="caution">
    <text evidence="2">The sequence shown here is derived from an EMBL/GenBank/DDBJ whole genome shotgun (WGS) entry which is preliminary data.</text>
</comment>